<feature type="transmembrane region" description="Helical" evidence="5">
    <location>
        <begin position="374"/>
        <end position="397"/>
    </location>
</feature>
<dbReference type="EMBL" id="JAHKSW010000019">
    <property type="protein sequence ID" value="KAG7320372.1"/>
    <property type="molecule type" value="Genomic_DNA"/>
</dbReference>
<dbReference type="PROSITE" id="PS50801">
    <property type="entry name" value="STAS"/>
    <property type="match status" value="1"/>
</dbReference>
<protein>
    <recommendedName>
        <fullName evidence="6">STAS domain-containing protein</fullName>
    </recommendedName>
</protein>
<feature type="transmembrane region" description="Helical" evidence="5">
    <location>
        <begin position="468"/>
        <end position="493"/>
    </location>
</feature>
<feature type="transmembrane region" description="Helical" evidence="5">
    <location>
        <begin position="208"/>
        <end position="229"/>
    </location>
</feature>
<dbReference type="OrthoDB" id="288203at2759"/>
<evidence type="ECO:0000256" key="1">
    <source>
        <dbReference type="ARBA" id="ARBA00004141"/>
    </source>
</evidence>
<sequence>MDSQNLYNVSRPIYSTRAFEHVNEKQAREKKTIRERLTNSCSCSGKRVVRLIKGFFPILEWLPQYQLRQWLPGEIVAGITTGMVCALQGLAYSLLVNVGPVYGLFAAFFPILPYFILGTSRHLSVGPFPVTCLMMGSVVLNLTPDSQFMVPGNETTVNGTAAMVLNVQARDAKRLAISISMTVLIGLFQVGMGVAQVGYLVRYLSDPLVGGFTTAAAFHVVVSQLKLIFNVPTGNYDNVLSFFYTIGDIFKNIKKANMVDLIAGVVTIIVVMLVKEFNAKYQKKLPVPIPIEVVVTIIDSGVSYALDLRNNYGSGIILNIPRGFVPPQSPDVSLFNSFVGPGFSTAVVSYAIAISVAKVYAAKHDLVVDADQELIAFGISNIFCGCFGGFVATTALSRTAIQESTGGKTQVASIISALLVLIVIVALGPLLQPLQKSVLGAIVVANLKSMFMQVHDVPILWRKNRTDCLIWVFTFVACIFLGLDIGLLAGLVFELVTVVLRTQFPSTPTLGNIPSTDIYKNMKDYKNIVACPGTKIFKCSAPIYFANIEYLKDRIKKIVGFDAVQVFKKRNKALKQIHNQIKKGKLKVTENGLVSVEQLGVINEGYENEQQVEGRPQEVEIVAQKDVEVVVDWTATLPVNVTVPKVDIHSLVMDFTAVSFLDVMAAKCLKLIIKEFLRIGVNVYIAGCDDEIVMKMESMGFFDAMVHRGMLFLTVHDAILYIKMETASDITDDPMIEKISQLQEDKEPYTEDEDMIETYDNQHRAIHNLSG</sequence>
<dbReference type="PANTHER" id="PTHR11814">
    <property type="entry name" value="SULFATE TRANSPORTER"/>
    <property type="match status" value="1"/>
</dbReference>
<feature type="transmembrane region" description="Helical" evidence="5">
    <location>
        <begin position="338"/>
        <end position="362"/>
    </location>
</feature>
<reference evidence="7 8" key="1">
    <citation type="submission" date="2021-06" db="EMBL/GenBank/DDBJ databases">
        <title>Chromosome-level genome assembly of the red-tail catfish (Hemibagrus wyckioides).</title>
        <authorList>
            <person name="Shao F."/>
        </authorList>
    </citation>
    <scope>NUCLEOTIDE SEQUENCE [LARGE SCALE GENOMIC DNA]</scope>
    <source>
        <strain evidence="7">EC202008001</strain>
        <tissue evidence="7">Blood</tissue>
    </source>
</reference>
<gene>
    <name evidence="7" type="ORF">KOW79_016225</name>
</gene>
<dbReference type="Gene3D" id="3.30.750.24">
    <property type="entry name" value="STAS domain"/>
    <property type="match status" value="1"/>
</dbReference>
<organism evidence="7 8">
    <name type="scientific">Hemibagrus wyckioides</name>
    <dbReference type="NCBI Taxonomy" id="337641"/>
    <lineage>
        <taxon>Eukaryota</taxon>
        <taxon>Metazoa</taxon>
        <taxon>Chordata</taxon>
        <taxon>Craniata</taxon>
        <taxon>Vertebrata</taxon>
        <taxon>Euteleostomi</taxon>
        <taxon>Actinopterygii</taxon>
        <taxon>Neopterygii</taxon>
        <taxon>Teleostei</taxon>
        <taxon>Ostariophysi</taxon>
        <taxon>Siluriformes</taxon>
        <taxon>Bagridae</taxon>
        <taxon>Hemibagrus</taxon>
    </lineage>
</organism>
<keyword evidence="4 5" id="KW-0472">Membrane</keyword>
<accession>A0A9D3NGG6</accession>
<evidence type="ECO:0000256" key="2">
    <source>
        <dbReference type="ARBA" id="ARBA00022692"/>
    </source>
</evidence>
<keyword evidence="3 5" id="KW-1133">Transmembrane helix</keyword>
<evidence type="ECO:0000259" key="6">
    <source>
        <dbReference type="PROSITE" id="PS50801"/>
    </source>
</evidence>
<name>A0A9D3NGG6_9TELE</name>
<dbReference type="SUPFAM" id="SSF52091">
    <property type="entry name" value="SpoIIaa-like"/>
    <property type="match status" value="1"/>
</dbReference>
<dbReference type="InterPro" id="IPR036513">
    <property type="entry name" value="STAS_dom_sf"/>
</dbReference>
<keyword evidence="8" id="KW-1185">Reference proteome</keyword>
<comment type="subcellular location">
    <subcellularLocation>
        <location evidence="1">Membrane</location>
        <topology evidence="1">Multi-pass membrane protein</topology>
    </subcellularLocation>
</comment>
<feature type="transmembrane region" description="Helical" evidence="5">
    <location>
        <begin position="256"/>
        <end position="274"/>
    </location>
</feature>
<dbReference type="InterPro" id="IPR001902">
    <property type="entry name" value="SLC26A/SulP_fam"/>
</dbReference>
<evidence type="ECO:0000256" key="3">
    <source>
        <dbReference type="ARBA" id="ARBA00022989"/>
    </source>
</evidence>
<dbReference type="InterPro" id="IPR011547">
    <property type="entry name" value="SLC26A/SulP_dom"/>
</dbReference>
<dbReference type="GO" id="GO:0016020">
    <property type="term" value="C:membrane"/>
    <property type="evidence" value="ECO:0007669"/>
    <property type="project" value="UniProtKB-SubCell"/>
</dbReference>
<dbReference type="NCBIfam" id="TIGR00815">
    <property type="entry name" value="sulP"/>
    <property type="match status" value="1"/>
</dbReference>
<dbReference type="Proteomes" id="UP000824219">
    <property type="component" value="Linkage Group LG19"/>
</dbReference>
<evidence type="ECO:0000256" key="4">
    <source>
        <dbReference type="ARBA" id="ARBA00023136"/>
    </source>
</evidence>
<dbReference type="InterPro" id="IPR002645">
    <property type="entry name" value="STAS_dom"/>
</dbReference>
<dbReference type="Pfam" id="PF01740">
    <property type="entry name" value="STAS"/>
    <property type="match status" value="1"/>
</dbReference>
<dbReference type="CDD" id="cd07042">
    <property type="entry name" value="STAS_SulP_like_sulfate_transporter"/>
    <property type="match status" value="1"/>
</dbReference>
<evidence type="ECO:0000313" key="8">
    <source>
        <dbReference type="Proteomes" id="UP000824219"/>
    </source>
</evidence>
<feature type="domain" description="STAS" evidence="6">
    <location>
        <begin position="524"/>
        <end position="722"/>
    </location>
</feature>
<dbReference type="GO" id="GO:0055085">
    <property type="term" value="P:transmembrane transport"/>
    <property type="evidence" value="ECO:0007669"/>
    <property type="project" value="InterPro"/>
</dbReference>
<feature type="transmembrane region" description="Helical" evidence="5">
    <location>
        <begin position="175"/>
        <end position="201"/>
    </location>
</feature>
<evidence type="ECO:0000313" key="7">
    <source>
        <dbReference type="EMBL" id="KAG7320372.1"/>
    </source>
</evidence>
<keyword evidence="2 5" id="KW-0812">Transmembrane</keyword>
<evidence type="ECO:0000256" key="5">
    <source>
        <dbReference type="SAM" id="Phobius"/>
    </source>
</evidence>
<dbReference type="AlphaFoldDB" id="A0A9D3NGG6"/>
<comment type="caution">
    <text evidence="7">The sequence shown here is derived from an EMBL/GenBank/DDBJ whole genome shotgun (WGS) entry which is preliminary data.</text>
</comment>
<proteinExistence type="predicted"/>
<dbReference type="Pfam" id="PF00916">
    <property type="entry name" value="Sulfate_transp"/>
    <property type="match status" value="1"/>
</dbReference>
<feature type="transmembrane region" description="Helical" evidence="5">
    <location>
        <begin position="101"/>
        <end position="118"/>
    </location>
</feature>
<feature type="transmembrane region" description="Helical" evidence="5">
    <location>
        <begin position="409"/>
        <end position="431"/>
    </location>
</feature>
<feature type="transmembrane region" description="Helical" evidence="5">
    <location>
        <begin position="75"/>
        <end position="95"/>
    </location>
</feature>